<proteinExistence type="inferred from homology"/>
<dbReference type="SUPFAM" id="SSF88697">
    <property type="entry name" value="PUA domain-like"/>
    <property type="match status" value="1"/>
</dbReference>
<keyword evidence="10" id="KW-1185">Reference proteome</keyword>
<dbReference type="CDD" id="cd02573">
    <property type="entry name" value="PseudoU_synth_EcTruB"/>
    <property type="match status" value="1"/>
</dbReference>
<gene>
    <name evidence="5 9" type="primary">truB</name>
    <name evidence="9" type="ORF">U5822_08960</name>
</gene>
<comment type="similarity">
    <text evidence="2 5">Belongs to the pseudouridine synthase TruB family. Type 1 subfamily.</text>
</comment>
<evidence type="ECO:0000313" key="10">
    <source>
        <dbReference type="Proteomes" id="UP001305746"/>
    </source>
</evidence>
<dbReference type="InterPro" id="IPR015240">
    <property type="entry name" value="tRNA_sdUridine_synth_fam1_C"/>
</dbReference>
<evidence type="ECO:0000313" key="9">
    <source>
        <dbReference type="EMBL" id="MEA1080798.1"/>
    </source>
</evidence>
<dbReference type="EMBL" id="JAYDCJ010000003">
    <property type="protein sequence ID" value="MEA1080798.1"/>
    <property type="molecule type" value="Genomic_DNA"/>
</dbReference>
<feature type="domain" description="tRNA pseudouridine synthase II TruB subfamily 1 C-terminal" evidence="7">
    <location>
        <begin position="245"/>
        <end position="303"/>
    </location>
</feature>
<dbReference type="InterPro" id="IPR036974">
    <property type="entry name" value="PUA_sf"/>
</dbReference>
<keyword evidence="4 5" id="KW-0413">Isomerase</keyword>
<name>A0ABU5NYA5_9GAMM</name>
<dbReference type="EC" id="5.4.99.25" evidence="5"/>
<dbReference type="Pfam" id="PF16198">
    <property type="entry name" value="TruB_C_2"/>
    <property type="match status" value="1"/>
</dbReference>
<feature type="domain" description="tRNA pseudouridylate synthase B C-terminal" evidence="8">
    <location>
        <begin position="182"/>
        <end position="241"/>
    </location>
</feature>
<dbReference type="RefSeq" id="WP_322855285.1">
    <property type="nucleotide sequence ID" value="NZ_JAYDCJ010000003.1"/>
</dbReference>
<dbReference type="PANTHER" id="PTHR13767">
    <property type="entry name" value="TRNA-PSEUDOURIDINE SYNTHASE"/>
    <property type="match status" value="1"/>
</dbReference>
<dbReference type="Gene3D" id="2.30.130.10">
    <property type="entry name" value="PUA domain"/>
    <property type="match status" value="1"/>
</dbReference>
<dbReference type="InterPro" id="IPR002501">
    <property type="entry name" value="PsdUridine_synth_N"/>
</dbReference>
<sequence>MSRRRKGRDVNGILVIDKPQGVTSNGILQQVKRLYGAAKAGHTGALDPLATGVLPLCFGEATKFSQMMLDSDKAYIATARLGVRTETGDSEGAVVEEKPVPAELSAEVLEPLLDRFRGDIQQIPSMYSALKHKGRPLYEYAREGIEVERPARPVTIYQLDLLAVRANEIDLAVSCTKGTYIRSLVEDIGEALGCGAHVTALRRTMASGFTLDHVHKVPDLEAKRELGESLDGLLVAPDAALSMFPEVQLAGPSLVSILNGQPVRITGQSLEGFVRVYGSKGFVGLAEAITDGEAVQLVPRRLVKNSDQRKA</sequence>
<dbReference type="SUPFAM" id="SSF55120">
    <property type="entry name" value="Pseudouridine synthase"/>
    <property type="match status" value="1"/>
</dbReference>
<dbReference type="PANTHER" id="PTHR13767:SF2">
    <property type="entry name" value="PSEUDOURIDYLATE SYNTHASE TRUB1"/>
    <property type="match status" value="1"/>
</dbReference>
<comment type="function">
    <text evidence="5">Responsible for synthesis of pseudouridine from uracil-55 in the psi GC loop of transfer RNAs.</text>
</comment>
<dbReference type="HAMAP" id="MF_01080">
    <property type="entry name" value="TruB_bact"/>
    <property type="match status" value="1"/>
</dbReference>
<feature type="domain" description="Pseudouridine synthase II N-terminal" evidence="6">
    <location>
        <begin position="32"/>
        <end position="181"/>
    </location>
</feature>
<organism evidence="9 10">
    <name type="scientific">Marinobacter qingdaonensis</name>
    <dbReference type="NCBI Taxonomy" id="3108486"/>
    <lineage>
        <taxon>Bacteria</taxon>
        <taxon>Pseudomonadati</taxon>
        <taxon>Pseudomonadota</taxon>
        <taxon>Gammaproteobacteria</taxon>
        <taxon>Pseudomonadales</taxon>
        <taxon>Marinobacteraceae</taxon>
        <taxon>Marinobacter</taxon>
    </lineage>
</organism>
<evidence type="ECO:0000256" key="5">
    <source>
        <dbReference type="HAMAP-Rule" id="MF_01080"/>
    </source>
</evidence>
<feature type="active site" description="Nucleophile" evidence="5">
    <location>
        <position position="47"/>
    </location>
</feature>
<dbReference type="Pfam" id="PF09157">
    <property type="entry name" value="TruB-C_2"/>
    <property type="match status" value="1"/>
</dbReference>
<evidence type="ECO:0000256" key="2">
    <source>
        <dbReference type="ARBA" id="ARBA00005642"/>
    </source>
</evidence>
<evidence type="ECO:0000256" key="1">
    <source>
        <dbReference type="ARBA" id="ARBA00000385"/>
    </source>
</evidence>
<accession>A0ABU5NYA5</accession>
<dbReference type="InterPro" id="IPR014780">
    <property type="entry name" value="tRNA_psdUridine_synth_TruB"/>
</dbReference>
<dbReference type="InterPro" id="IPR015947">
    <property type="entry name" value="PUA-like_sf"/>
</dbReference>
<dbReference type="GO" id="GO:0160148">
    <property type="term" value="F:tRNA pseudouridine(55) synthase activity"/>
    <property type="evidence" value="ECO:0007669"/>
    <property type="project" value="UniProtKB-EC"/>
</dbReference>
<dbReference type="CDD" id="cd21152">
    <property type="entry name" value="PUA_TruB_bacterial"/>
    <property type="match status" value="1"/>
</dbReference>
<comment type="catalytic activity">
    <reaction evidence="1 5">
        <text>uridine(55) in tRNA = pseudouridine(55) in tRNA</text>
        <dbReference type="Rhea" id="RHEA:42532"/>
        <dbReference type="Rhea" id="RHEA-COMP:10101"/>
        <dbReference type="Rhea" id="RHEA-COMP:10102"/>
        <dbReference type="ChEBI" id="CHEBI:65314"/>
        <dbReference type="ChEBI" id="CHEBI:65315"/>
        <dbReference type="EC" id="5.4.99.25"/>
    </reaction>
</comment>
<dbReference type="Gene3D" id="3.30.2350.10">
    <property type="entry name" value="Pseudouridine synthase"/>
    <property type="match status" value="1"/>
</dbReference>
<protein>
    <recommendedName>
        <fullName evidence="5">tRNA pseudouridine synthase B</fullName>
        <ecNumber evidence="5">5.4.99.25</ecNumber>
    </recommendedName>
    <alternativeName>
        <fullName evidence="5">tRNA pseudouridine(55) synthase</fullName>
        <shortName evidence="5">Psi55 synthase</shortName>
    </alternativeName>
    <alternativeName>
        <fullName evidence="5">tRNA pseudouridylate synthase</fullName>
    </alternativeName>
    <alternativeName>
        <fullName evidence="5">tRNA-uridine isomerase</fullName>
    </alternativeName>
</protein>
<evidence type="ECO:0000259" key="8">
    <source>
        <dbReference type="Pfam" id="PF16198"/>
    </source>
</evidence>
<evidence type="ECO:0000259" key="6">
    <source>
        <dbReference type="Pfam" id="PF01509"/>
    </source>
</evidence>
<dbReference type="Pfam" id="PF01509">
    <property type="entry name" value="TruB_N"/>
    <property type="match status" value="1"/>
</dbReference>
<reference evidence="9 10" key="1">
    <citation type="submission" date="2023-12" db="EMBL/GenBank/DDBJ databases">
        <title>Marinobacter qingdaonensis sp. nov., isolated from the intertidal sediment of Qingdao, PR China.</title>
        <authorList>
            <person name="Li Y."/>
        </authorList>
    </citation>
    <scope>NUCLEOTIDE SEQUENCE [LARGE SCALE GENOMIC DNA]</scope>
    <source>
        <strain evidence="9 10">ASW11-75</strain>
    </source>
</reference>
<dbReference type="InterPro" id="IPR032819">
    <property type="entry name" value="TruB_C"/>
</dbReference>
<keyword evidence="3 5" id="KW-0819">tRNA processing</keyword>
<comment type="caution">
    <text evidence="9">The sequence shown here is derived from an EMBL/GenBank/DDBJ whole genome shotgun (WGS) entry which is preliminary data.</text>
</comment>
<dbReference type="Proteomes" id="UP001305746">
    <property type="component" value="Unassembled WGS sequence"/>
</dbReference>
<dbReference type="InterPro" id="IPR020103">
    <property type="entry name" value="PsdUridine_synth_cat_dom_sf"/>
</dbReference>
<evidence type="ECO:0000256" key="3">
    <source>
        <dbReference type="ARBA" id="ARBA00022694"/>
    </source>
</evidence>
<dbReference type="NCBIfam" id="TIGR00431">
    <property type="entry name" value="TruB"/>
    <property type="match status" value="1"/>
</dbReference>
<evidence type="ECO:0000259" key="7">
    <source>
        <dbReference type="Pfam" id="PF09157"/>
    </source>
</evidence>
<evidence type="ECO:0000256" key="4">
    <source>
        <dbReference type="ARBA" id="ARBA00023235"/>
    </source>
</evidence>